<dbReference type="Pfam" id="PF13592">
    <property type="entry name" value="HTH_33"/>
    <property type="match status" value="1"/>
</dbReference>
<dbReference type="EMBL" id="LR134477">
    <property type="protein sequence ID" value="VEI16452.1"/>
    <property type="molecule type" value="Genomic_DNA"/>
</dbReference>
<dbReference type="Proteomes" id="UP000268658">
    <property type="component" value="Chromosome"/>
</dbReference>
<evidence type="ECO:0000313" key="3">
    <source>
        <dbReference type="EMBL" id="VEI14493.1"/>
    </source>
</evidence>
<dbReference type="EMBL" id="LR134477">
    <property type="protein sequence ID" value="VEI18513.1"/>
    <property type="molecule type" value="Genomic_DNA"/>
</dbReference>
<dbReference type="NCBIfam" id="NF033545">
    <property type="entry name" value="transpos_IS630"/>
    <property type="match status" value="1"/>
</dbReference>
<evidence type="ECO:0000313" key="9">
    <source>
        <dbReference type="EMBL" id="VEI16815.1"/>
    </source>
</evidence>
<dbReference type="KEGG" id="avc:NCTC10951_01874"/>
<accession>A0A3S4VEH6</accession>
<evidence type="ECO:0000313" key="12">
    <source>
        <dbReference type="EMBL" id="VEI18712.1"/>
    </source>
</evidence>
<dbReference type="InterPro" id="IPR009057">
    <property type="entry name" value="Homeodomain-like_sf"/>
</dbReference>
<dbReference type="InterPro" id="IPR038717">
    <property type="entry name" value="Tc1-like_DDE_dom"/>
</dbReference>
<evidence type="ECO:0000259" key="2">
    <source>
        <dbReference type="Pfam" id="PF13592"/>
    </source>
</evidence>
<dbReference type="InterPro" id="IPR047655">
    <property type="entry name" value="Transpos_IS630-like"/>
</dbReference>
<dbReference type="KEGG" id="avc:NCTC10951_01728"/>
<dbReference type="KEGG" id="avc:NCTC10951_01317"/>
<dbReference type="EMBL" id="LR134477">
    <property type="protein sequence ID" value="VEI15503.1"/>
    <property type="molecule type" value="Genomic_DNA"/>
</dbReference>
<dbReference type="KEGG" id="avc:NCTC10951_01683"/>
<evidence type="ECO:0000313" key="11">
    <source>
        <dbReference type="EMBL" id="VEI18515.1"/>
    </source>
</evidence>
<dbReference type="EMBL" id="LR134477">
    <property type="protein sequence ID" value="VEI15671.1"/>
    <property type="molecule type" value="Genomic_DNA"/>
</dbReference>
<evidence type="ECO:0000313" key="4">
    <source>
        <dbReference type="EMBL" id="VEI15503.1"/>
    </source>
</evidence>
<dbReference type="InterPro" id="IPR036397">
    <property type="entry name" value="RNaseH_sf"/>
</dbReference>
<dbReference type="KEGG" id="avc:NCTC10951_00358"/>
<dbReference type="EMBL" id="LR134477">
    <property type="protein sequence ID" value="VEI16539.1"/>
    <property type="molecule type" value="Genomic_DNA"/>
</dbReference>
<evidence type="ECO:0000313" key="10">
    <source>
        <dbReference type="EMBL" id="VEI18513.1"/>
    </source>
</evidence>
<dbReference type="EMBL" id="LR134477">
    <property type="protein sequence ID" value="VEI18712.1"/>
    <property type="molecule type" value="Genomic_DNA"/>
</dbReference>
<evidence type="ECO:0000313" key="7">
    <source>
        <dbReference type="EMBL" id="VEI16452.1"/>
    </source>
</evidence>
<dbReference type="EMBL" id="LR134477">
    <property type="protein sequence ID" value="VEI18515.1"/>
    <property type="molecule type" value="Genomic_DNA"/>
</dbReference>
<dbReference type="KEGG" id="avc:NCTC10951_02756"/>
<dbReference type="KEGG" id="avc:NCTC10951_02855"/>
<sequence length="350" mass="40150">MTAEERDVLLAWKKRGDSFVLVRLKAEAILYASRGVGTGVIAEMVGRSRRTVSNWLRRWRCSRLHSVVTGHAGNENAAKLTRAHKEQLKRILSRPPAQSGIRADFWDVPALRDVVRIKFGVEYASDSSYQLLLRFVGMSFKLPDPFDKRRDEAAVTERMDQVRQEVADLLARGWEVYTVDEVRVEHEAVTRRMWLPTGRRTKIYVDRERSAQSFFGALSLTSKQVRVYPIEGNQNAEQVTLALARLVRETANDKIAVVLDNAGFHHAKAVTDLYEPGQALERVRPIYLPPYAPDHNPIEHVWNTAKKNISNIQRDNPEETYTAFTSYITSRTFDYDFEHLPITPTQEKLD</sequence>
<dbReference type="Gene3D" id="3.30.420.10">
    <property type="entry name" value="Ribonuclease H-like superfamily/Ribonuclease H"/>
    <property type="match status" value="1"/>
</dbReference>
<dbReference type="EMBL" id="LR134477">
    <property type="protein sequence ID" value="VEI16815.1"/>
    <property type="molecule type" value="Genomic_DNA"/>
</dbReference>
<reference evidence="7 13" key="1">
    <citation type="submission" date="2018-12" db="EMBL/GenBank/DDBJ databases">
        <authorList>
            <consortium name="Pathogen Informatics"/>
        </authorList>
    </citation>
    <scope>NUCLEOTIDE SEQUENCE [LARGE SCALE GENOMIC DNA]</scope>
    <source>
        <strain evidence="7 13">NCTC10951</strain>
    </source>
</reference>
<dbReference type="Pfam" id="PF13358">
    <property type="entry name" value="DDE_3"/>
    <property type="match status" value="1"/>
</dbReference>
<name>A0A3S4VEH6_ACTVI</name>
<dbReference type="AlphaFoldDB" id="A0A3S4VEH6"/>
<dbReference type="EMBL" id="LR134477">
    <property type="protein sequence ID" value="VEI15738.1"/>
    <property type="molecule type" value="Genomic_DNA"/>
</dbReference>
<dbReference type="InterPro" id="IPR025959">
    <property type="entry name" value="Winged_HTH_dom"/>
</dbReference>
<dbReference type="GO" id="GO:0003676">
    <property type="term" value="F:nucleic acid binding"/>
    <property type="evidence" value="ECO:0007669"/>
    <property type="project" value="InterPro"/>
</dbReference>
<feature type="domain" description="Winged helix-turn helix" evidence="2">
    <location>
        <begin position="104"/>
        <end position="158"/>
    </location>
</feature>
<dbReference type="Pfam" id="PF13384">
    <property type="entry name" value="HTH_23"/>
    <property type="match status" value="1"/>
</dbReference>
<feature type="domain" description="Tc1-like transposase DDE" evidence="1">
    <location>
        <begin position="176"/>
        <end position="311"/>
    </location>
</feature>
<evidence type="ECO:0000313" key="5">
    <source>
        <dbReference type="EMBL" id="VEI15671.1"/>
    </source>
</evidence>
<dbReference type="SUPFAM" id="SSF46689">
    <property type="entry name" value="Homeodomain-like"/>
    <property type="match status" value="1"/>
</dbReference>
<dbReference type="KEGG" id="avc:NCTC10951_01283"/>
<protein>
    <submittedName>
        <fullName evidence="7">Transposase and inactivated derivatives</fullName>
    </submittedName>
</protein>
<gene>
    <name evidence="3" type="ORF">NCTC10951_00358</name>
    <name evidence="4" type="ORF">NCTC10951_01192</name>
    <name evidence="5" type="ORF">NCTC10951_01283</name>
    <name evidence="6" type="ORF">NCTC10951_01317</name>
    <name evidence="7" type="ORF">NCTC10951_01683</name>
    <name evidence="8" type="ORF">NCTC10951_01728</name>
    <name evidence="9" type="ORF">NCTC10951_01874</name>
    <name evidence="10" type="ORF">NCTC10951_02756</name>
    <name evidence="11" type="ORF">NCTC10951_02757</name>
    <name evidence="12" type="ORF">NCTC10951_02855</name>
</gene>
<evidence type="ECO:0000313" key="6">
    <source>
        <dbReference type="EMBL" id="VEI15738.1"/>
    </source>
</evidence>
<dbReference type="KEGG" id="avc:NCTC10951_02757"/>
<organism evidence="7 13">
    <name type="scientific">Actinomyces viscosus</name>
    <dbReference type="NCBI Taxonomy" id="1656"/>
    <lineage>
        <taxon>Bacteria</taxon>
        <taxon>Bacillati</taxon>
        <taxon>Actinomycetota</taxon>
        <taxon>Actinomycetes</taxon>
        <taxon>Actinomycetales</taxon>
        <taxon>Actinomycetaceae</taxon>
        <taxon>Actinomyces</taxon>
    </lineage>
</organism>
<proteinExistence type="predicted"/>
<dbReference type="KEGG" id="avc:NCTC10951_01192"/>
<evidence type="ECO:0000259" key="1">
    <source>
        <dbReference type="Pfam" id="PF13358"/>
    </source>
</evidence>
<evidence type="ECO:0000313" key="13">
    <source>
        <dbReference type="Proteomes" id="UP000268658"/>
    </source>
</evidence>
<evidence type="ECO:0000313" key="8">
    <source>
        <dbReference type="EMBL" id="VEI16539.1"/>
    </source>
</evidence>
<dbReference type="EMBL" id="LR134477">
    <property type="protein sequence ID" value="VEI14493.1"/>
    <property type="molecule type" value="Genomic_DNA"/>
</dbReference>